<reference evidence="2 3" key="1">
    <citation type="journal article" date="2019" name="Int. J. Syst. Evol. Microbiol.">
        <title>The Global Catalogue of Microorganisms (GCM) 10K type strain sequencing project: providing services to taxonomists for standard genome sequencing and annotation.</title>
        <authorList>
            <consortium name="The Broad Institute Genomics Platform"/>
            <consortium name="The Broad Institute Genome Sequencing Center for Infectious Disease"/>
            <person name="Wu L."/>
            <person name="Ma J."/>
        </authorList>
    </citation>
    <scope>NUCLEOTIDE SEQUENCE [LARGE SCALE GENOMIC DNA]</scope>
    <source>
        <strain evidence="2 3">JCM 14545</strain>
    </source>
</reference>
<accession>A0ABN2RWC6</accession>
<dbReference type="InterPro" id="IPR050491">
    <property type="entry name" value="AmpC-like"/>
</dbReference>
<organism evidence="2 3">
    <name type="scientific">Amycolatopsis minnesotensis</name>
    <dbReference type="NCBI Taxonomy" id="337894"/>
    <lineage>
        <taxon>Bacteria</taxon>
        <taxon>Bacillati</taxon>
        <taxon>Actinomycetota</taxon>
        <taxon>Actinomycetes</taxon>
        <taxon>Pseudonocardiales</taxon>
        <taxon>Pseudonocardiaceae</taxon>
        <taxon>Amycolatopsis</taxon>
    </lineage>
</organism>
<sequence>MDELALTTALAEVAARHGVPDARLVVHDGDRTLLAQTGSAVTDRTAFPLGSLTKPFTATLVMTLVEDGDVDLDTSLVAYLPELADDAGVTPRLLLSHLAGLPSDVDEGEDARTREQWAAEHCRAGRLAHPPGAAFSYSNAGYLMAGRLVEAVTGMAWADAVDTFLLRPLGIEPAFVTGPPSRRPIATGHVVHPVLAEAQPVAAEAMPAVEAPNGALALSADDLVAFARLHMTDPALPRPLTEDTLAAMRLDQTAGAAVGPFGLADGWGLGWALYRDGDTVWYGHDGMTDGGSCHLRFDPVRGTAVAATTNASTGAAMWGDLVAALHEHGLSIGDYPFTTVPDGPAQEAPADCLGGYVNGGHELTVTPGDDGGLRLAIDTAPHSTLSCFDDLRFAMRDLGAGRLLCVGRFLREPGATGIDLLQFTGRLARRAAAPR</sequence>
<dbReference type="PANTHER" id="PTHR46825:SF7">
    <property type="entry name" value="D-ALANYL-D-ALANINE CARBOXYPEPTIDASE"/>
    <property type="match status" value="1"/>
</dbReference>
<dbReference type="GO" id="GO:0016787">
    <property type="term" value="F:hydrolase activity"/>
    <property type="evidence" value="ECO:0007669"/>
    <property type="project" value="UniProtKB-KW"/>
</dbReference>
<proteinExistence type="predicted"/>
<dbReference type="Gene3D" id="3.40.710.10">
    <property type="entry name" value="DD-peptidase/beta-lactamase superfamily"/>
    <property type="match status" value="1"/>
</dbReference>
<protein>
    <submittedName>
        <fullName evidence="2">Serine hydrolase domain-containing protein</fullName>
    </submittedName>
</protein>
<feature type="domain" description="Beta-lactamase-related" evidence="1">
    <location>
        <begin position="10"/>
        <end position="315"/>
    </location>
</feature>
<comment type="caution">
    <text evidence="2">The sequence shown here is derived from an EMBL/GenBank/DDBJ whole genome shotgun (WGS) entry which is preliminary data.</text>
</comment>
<keyword evidence="3" id="KW-1185">Reference proteome</keyword>
<dbReference type="EMBL" id="BAAANN010000027">
    <property type="protein sequence ID" value="GAA1975595.1"/>
    <property type="molecule type" value="Genomic_DNA"/>
</dbReference>
<evidence type="ECO:0000313" key="2">
    <source>
        <dbReference type="EMBL" id="GAA1975595.1"/>
    </source>
</evidence>
<name>A0ABN2RWC6_9PSEU</name>
<evidence type="ECO:0000313" key="3">
    <source>
        <dbReference type="Proteomes" id="UP001501116"/>
    </source>
</evidence>
<dbReference type="InterPro" id="IPR001466">
    <property type="entry name" value="Beta-lactam-related"/>
</dbReference>
<dbReference type="Pfam" id="PF00144">
    <property type="entry name" value="Beta-lactamase"/>
    <property type="match status" value="1"/>
</dbReference>
<dbReference type="InterPro" id="IPR012338">
    <property type="entry name" value="Beta-lactam/transpept-like"/>
</dbReference>
<dbReference type="SUPFAM" id="SSF56601">
    <property type="entry name" value="beta-lactamase/transpeptidase-like"/>
    <property type="match status" value="1"/>
</dbReference>
<dbReference type="PANTHER" id="PTHR46825">
    <property type="entry name" value="D-ALANYL-D-ALANINE-CARBOXYPEPTIDASE/ENDOPEPTIDASE AMPH"/>
    <property type="match status" value="1"/>
</dbReference>
<dbReference type="Proteomes" id="UP001501116">
    <property type="component" value="Unassembled WGS sequence"/>
</dbReference>
<keyword evidence="2" id="KW-0378">Hydrolase</keyword>
<gene>
    <name evidence="2" type="ORF">GCM10009754_58830</name>
</gene>
<evidence type="ECO:0000259" key="1">
    <source>
        <dbReference type="Pfam" id="PF00144"/>
    </source>
</evidence>